<sequence>MDEDIAESIVPEARPETRPEIRPETRPEIRPETRPEIRPETSIGLLTQEIISLMAAGEVIDSVSAVVRELIENALDAGASRIAVSLWPDQWKISVADNGTGMAAADLQRAAVAHATSKISTRPDLLNVRSLGFRGEALHSIAQLAQLEICSRPHELGAKGHQVCYGSEGEPHGQTEVAIAPGTVVTVSDLFHSWPARRQVPAPAGQIKAVAQLIAQMALCHPQVTWKVEKDNLPWLSLWPGPTAKALMPQMLRSLHDTDIKELRVEGLHGGLYVAVGLPDRCHRRRPDWVRIAINGRPVAVSEFYNAVISSFRRTLPRDRYPVCFVHLTLPSTQLDWNRHPAKSEIYVQGMAAVSDRITAAISDLLRLDNLSEAAQTHRATTMIKAAEQAGQYFASRAIAPAQTHDAEPPALKVLAQVHDMYILAEQAGGLCLIEQHIAHERVLYEQLQDRWHMVALASPLILSEMTPEQVERLIEIGLEVAAFGDRLWAVRTVPEPLSQREDCADAIRELSQGANLEAALVATACRSAIRNGTKLTLAEMQELVNQWQRTKRSRTCPHGRPICLTLKESSLAKYFRRSWMIGKSHGI</sequence>
<dbReference type="Proteomes" id="UP000050465">
    <property type="component" value="Unassembled WGS sequence"/>
</dbReference>
<dbReference type="Gene3D" id="3.30.565.10">
    <property type="entry name" value="Histidine kinase-like ATPase, C-terminal domain"/>
    <property type="match status" value="1"/>
</dbReference>
<dbReference type="InterPro" id="IPR038973">
    <property type="entry name" value="MutL/Mlh/Pms-like"/>
</dbReference>
<evidence type="ECO:0000256" key="2">
    <source>
        <dbReference type="ARBA" id="ARBA00022763"/>
    </source>
</evidence>
<dbReference type="Gene3D" id="3.30.1370.100">
    <property type="entry name" value="MutL, C-terminal domain, regulatory subdomain"/>
    <property type="match status" value="1"/>
</dbReference>
<dbReference type="FunFam" id="3.30.565.10:FF:000003">
    <property type="entry name" value="DNA mismatch repair endonuclease MutL"/>
    <property type="match status" value="1"/>
</dbReference>
<evidence type="ECO:0000256" key="3">
    <source>
        <dbReference type="ARBA" id="ARBA00023204"/>
    </source>
</evidence>
<dbReference type="InterPro" id="IPR002099">
    <property type="entry name" value="MutL/Mlh/PMS"/>
</dbReference>
<protein>
    <submittedName>
        <fullName evidence="7">DNA mismatch repair protein MutL</fullName>
    </submittedName>
</protein>
<dbReference type="InterPro" id="IPR013507">
    <property type="entry name" value="DNA_mismatch_S5_2-like"/>
</dbReference>
<reference evidence="7 8" key="1">
    <citation type="submission" date="2015-09" db="EMBL/GenBank/DDBJ databases">
        <title>Identification and resolution of microdiversity through metagenomic sequencing of parallel consortia.</title>
        <authorList>
            <person name="Nelson W.C."/>
            <person name="Romine M.F."/>
            <person name="Lindemann S.R."/>
        </authorList>
    </citation>
    <scope>NUCLEOTIDE SEQUENCE [LARGE SCALE GENOMIC DNA]</scope>
    <source>
        <strain evidence="7">Ana</strain>
    </source>
</reference>
<dbReference type="InterPro" id="IPR014790">
    <property type="entry name" value="MutL_C"/>
</dbReference>
<evidence type="ECO:0000313" key="8">
    <source>
        <dbReference type="Proteomes" id="UP000050465"/>
    </source>
</evidence>
<dbReference type="NCBIfam" id="TIGR00585">
    <property type="entry name" value="mutl"/>
    <property type="match status" value="1"/>
</dbReference>
<dbReference type="Pfam" id="PF08676">
    <property type="entry name" value="MutL_C"/>
    <property type="match status" value="1"/>
</dbReference>
<dbReference type="InterPro" id="IPR014762">
    <property type="entry name" value="DNA_mismatch_repair_CS"/>
</dbReference>
<dbReference type="SMART" id="SM00853">
    <property type="entry name" value="MutL_C"/>
    <property type="match status" value="1"/>
</dbReference>
<accession>A0A0P8A0F7</accession>
<dbReference type="STRING" id="1666911.HLUCCA11_05820"/>
<dbReference type="InterPro" id="IPR037198">
    <property type="entry name" value="MutL_C_sf"/>
</dbReference>
<feature type="domain" description="DNA mismatch repair protein S5" evidence="6">
    <location>
        <begin position="252"/>
        <end position="367"/>
    </location>
</feature>
<dbReference type="SMART" id="SM01340">
    <property type="entry name" value="DNA_mis_repair"/>
    <property type="match status" value="1"/>
</dbReference>
<dbReference type="PANTHER" id="PTHR10073">
    <property type="entry name" value="DNA MISMATCH REPAIR PROTEIN MLH, PMS, MUTL"/>
    <property type="match status" value="1"/>
</dbReference>
<feature type="compositionally biased region" description="Basic and acidic residues" evidence="4">
    <location>
        <begin position="13"/>
        <end position="33"/>
    </location>
</feature>
<dbReference type="PANTHER" id="PTHR10073:SF12">
    <property type="entry name" value="DNA MISMATCH REPAIR PROTEIN MLH1"/>
    <property type="match status" value="1"/>
</dbReference>
<dbReference type="InterPro" id="IPR042121">
    <property type="entry name" value="MutL_C_regsub"/>
</dbReference>
<dbReference type="SUPFAM" id="SSF55874">
    <property type="entry name" value="ATPase domain of HSP90 chaperone/DNA topoisomerase II/histidine kinase"/>
    <property type="match status" value="1"/>
</dbReference>
<feature type="domain" description="MutL C-terminal dimerisation" evidence="5">
    <location>
        <begin position="414"/>
        <end position="536"/>
    </location>
</feature>
<dbReference type="GO" id="GO:0005524">
    <property type="term" value="F:ATP binding"/>
    <property type="evidence" value="ECO:0007669"/>
    <property type="project" value="InterPro"/>
</dbReference>
<evidence type="ECO:0000313" key="7">
    <source>
        <dbReference type="EMBL" id="KPQ36377.1"/>
    </source>
</evidence>
<dbReference type="GO" id="GO:0006298">
    <property type="term" value="P:mismatch repair"/>
    <property type="evidence" value="ECO:0007669"/>
    <property type="project" value="InterPro"/>
</dbReference>
<evidence type="ECO:0000256" key="1">
    <source>
        <dbReference type="ARBA" id="ARBA00006082"/>
    </source>
</evidence>
<organism evidence="7 8">
    <name type="scientific">Phormidesmis priestleyi Ana</name>
    <dbReference type="NCBI Taxonomy" id="1666911"/>
    <lineage>
        <taxon>Bacteria</taxon>
        <taxon>Bacillati</taxon>
        <taxon>Cyanobacteriota</taxon>
        <taxon>Cyanophyceae</taxon>
        <taxon>Leptolyngbyales</taxon>
        <taxon>Leptolyngbyaceae</taxon>
        <taxon>Phormidesmis</taxon>
    </lineage>
</organism>
<comment type="similarity">
    <text evidence="1">Belongs to the DNA mismatch repair MutL/HexB family.</text>
</comment>
<dbReference type="CDD" id="cd16926">
    <property type="entry name" value="HATPase_MutL-MLH-PMS-like"/>
    <property type="match status" value="1"/>
</dbReference>
<dbReference type="PROSITE" id="PS00058">
    <property type="entry name" value="DNA_MISMATCH_REPAIR_1"/>
    <property type="match status" value="1"/>
</dbReference>
<dbReference type="SUPFAM" id="SSF54211">
    <property type="entry name" value="Ribosomal protein S5 domain 2-like"/>
    <property type="match status" value="1"/>
</dbReference>
<proteinExistence type="inferred from homology"/>
<feature type="region of interest" description="Disordered" evidence="4">
    <location>
        <begin position="1"/>
        <end position="33"/>
    </location>
</feature>
<dbReference type="InterPro" id="IPR042120">
    <property type="entry name" value="MutL_C_dimsub"/>
</dbReference>
<dbReference type="GO" id="GO:0032300">
    <property type="term" value="C:mismatch repair complex"/>
    <property type="evidence" value="ECO:0007669"/>
    <property type="project" value="InterPro"/>
</dbReference>
<dbReference type="NCBIfam" id="NF000951">
    <property type="entry name" value="PRK00095.2-1"/>
    <property type="match status" value="1"/>
</dbReference>
<dbReference type="CDD" id="cd00782">
    <property type="entry name" value="MutL_Trans"/>
    <property type="match status" value="1"/>
</dbReference>
<dbReference type="SUPFAM" id="SSF118116">
    <property type="entry name" value="DNA mismatch repair protein MutL"/>
    <property type="match status" value="1"/>
</dbReference>
<dbReference type="GO" id="GO:0016887">
    <property type="term" value="F:ATP hydrolysis activity"/>
    <property type="evidence" value="ECO:0007669"/>
    <property type="project" value="InterPro"/>
</dbReference>
<dbReference type="GO" id="GO:0140664">
    <property type="term" value="F:ATP-dependent DNA damage sensor activity"/>
    <property type="evidence" value="ECO:0007669"/>
    <property type="project" value="InterPro"/>
</dbReference>
<dbReference type="InterPro" id="IPR036890">
    <property type="entry name" value="HATPase_C_sf"/>
</dbReference>
<gene>
    <name evidence="7" type="primary">mutL</name>
    <name evidence="7" type="ORF">HLUCCA11_05820</name>
</gene>
<dbReference type="Gene3D" id="3.30.1540.20">
    <property type="entry name" value="MutL, C-terminal domain, dimerisation subdomain"/>
    <property type="match status" value="1"/>
</dbReference>
<dbReference type="EMBL" id="LJZR01000006">
    <property type="protein sequence ID" value="KPQ36377.1"/>
    <property type="molecule type" value="Genomic_DNA"/>
</dbReference>
<dbReference type="Pfam" id="PF01119">
    <property type="entry name" value="DNA_mis_repair"/>
    <property type="match status" value="1"/>
</dbReference>
<evidence type="ECO:0000259" key="6">
    <source>
        <dbReference type="SMART" id="SM01340"/>
    </source>
</evidence>
<dbReference type="PATRIC" id="fig|1666911.3.peg.5083"/>
<keyword evidence="2" id="KW-0227">DNA damage</keyword>
<dbReference type="Gene3D" id="3.30.230.10">
    <property type="match status" value="1"/>
</dbReference>
<evidence type="ECO:0000259" key="5">
    <source>
        <dbReference type="SMART" id="SM00853"/>
    </source>
</evidence>
<dbReference type="AlphaFoldDB" id="A0A0P8A0F7"/>
<name>A0A0P8A0F7_9CYAN</name>
<evidence type="ECO:0000256" key="4">
    <source>
        <dbReference type="SAM" id="MobiDB-lite"/>
    </source>
</evidence>
<dbReference type="InterPro" id="IPR014721">
    <property type="entry name" value="Ribsml_uS5_D2-typ_fold_subgr"/>
</dbReference>
<dbReference type="Pfam" id="PF13589">
    <property type="entry name" value="HATPase_c_3"/>
    <property type="match status" value="1"/>
</dbReference>
<keyword evidence="3" id="KW-0234">DNA repair</keyword>
<dbReference type="InterPro" id="IPR020568">
    <property type="entry name" value="Ribosomal_Su5_D2-typ_SF"/>
</dbReference>
<comment type="caution">
    <text evidence="7">The sequence shown here is derived from an EMBL/GenBank/DDBJ whole genome shotgun (WGS) entry which is preliminary data.</text>
</comment>
<dbReference type="GO" id="GO:0030983">
    <property type="term" value="F:mismatched DNA binding"/>
    <property type="evidence" value="ECO:0007669"/>
    <property type="project" value="InterPro"/>
</dbReference>